<keyword evidence="4" id="KW-1185">Reference proteome</keyword>
<organism evidence="3 4">
    <name type="scientific">Puniceicoccus vermicola</name>
    <dbReference type="NCBI Taxonomy" id="388746"/>
    <lineage>
        <taxon>Bacteria</taxon>
        <taxon>Pseudomonadati</taxon>
        <taxon>Verrucomicrobiota</taxon>
        <taxon>Opitutia</taxon>
        <taxon>Puniceicoccales</taxon>
        <taxon>Puniceicoccaceae</taxon>
        <taxon>Puniceicoccus</taxon>
    </lineage>
</organism>
<dbReference type="InterPro" id="IPR050535">
    <property type="entry name" value="DNA_Repair-Maintenance_Comp"/>
</dbReference>
<protein>
    <submittedName>
        <fullName evidence="3">DNA repair exonuclease</fullName>
    </submittedName>
</protein>
<comment type="caution">
    <text evidence="3">The sequence shown here is derived from an EMBL/GenBank/DDBJ whole genome shotgun (WGS) entry which is preliminary data.</text>
</comment>
<dbReference type="SUPFAM" id="SSF56300">
    <property type="entry name" value="Metallo-dependent phosphatases"/>
    <property type="match status" value="1"/>
</dbReference>
<evidence type="ECO:0000313" key="4">
    <source>
        <dbReference type="Proteomes" id="UP000525652"/>
    </source>
</evidence>
<evidence type="ECO:0000256" key="1">
    <source>
        <dbReference type="ARBA" id="ARBA00022801"/>
    </source>
</evidence>
<keyword evidence="1" id="KW-0378">Hydrolase</keyword>
<feature type="domain" description="Calcineurin-like phosphoesterase" evidence="2">
    <location>
        <begin position="2"/>
        <end position="103"/>
    </location>
</feature>
<keyword evidence="3" id="KW-0269">Exonuclease</keyword>
<gene>
    <name evidence="3" type="ORF">H5P30_04380</name>
</gene>
<evidence type="ECO:0000313" key="3">
    <source>
        <dbReference type="EMBL" id="MBC2601012.1"/>
    </source>
</evidence>
<evidence type="ECO:0000259" key="2">
    <source>
        <dbReference type="Pfam" id="PF00149"/>
    </source>
</evidence>
<sequence length="371" mass="40843">MIRFIHTADWQMGMKASGLGQVSKAVRDARLDSIKRLVELGNDRDAELMLITGDIFEDNAVDRLLVRKVGQLLAGFNGKVFITPGNHDPLVPGSVWEHPVWEESANTTVVRENSPIELEHCTIYPTPLKEKYSTRNPVSWIQAQDCSTIAIGMSHGNVEGLPDVEPDFPIPQDAAERAGLDYLGIGHWHSYSPYKDGKGVIRIAYSGTHETTKFGERESGNVLLVEIADRGAAPSIEVLPTGKLSWHSLERSLESPGALKSVISELSSIISPENALVRLRLSGLLFASDREDLESIGEILQTRFLFGKLMADALSPAPEDDTWIEELPVGALREAAEHIRQKAMHAPVERDRAVATRALLELFDSKEKAAS</sequence>
<reference evidence="3 4" key="1">
    <citation type="submission" date="2020-07" db="EMBL/GenBank/DDBJ databases">
        <authorList>
            <person name="Feng X."/>
        </authorList>
    </citation>
    <scope>NUCLEOTIDE SEQUENCE [LARGE SCALE GENOMIC DNA]</scope>
    <source>
        <strain evidence="3 4">JCM14086</strain>
    </source>
</reference>
<dbReference type="InterPro" id="IPR004843">
    <property type="entry name" value="Calcineurin-like_PHP"/>
</dbReference>
<proteinExistence type="predicted"/>
<name>A0A7X1E4W1_9BACT</name>
<dbReference type="EMBL" id="JACHVA010000044">
    <property type="protein sequence ID" value="MBC2601012.1"/>
    <property type="molecule type" value="Genomic_DNA"/>
</dbReference>
<dbReference type="InterPro" id="IPR029052">
    <property type="entry name" value="Metallo-depent_PP-like"/>
</dbReference>
<dbReference type="CDD" id="cd00840">
    <property type="entry name" value="MPP_Mre11_N"/>
    <property type="match status" value="1"/>
</dbReference>
<dbReference type="RefSeq" id="WP_185691741.1">
    <property type="nucleotide sequence ID" value="NZ_JACHVA010000044.1"/>
</dbReference>
<dbReference type="Gene3D" id="3.60.21.10">
    <property type="match status" value="1"/>
</dbReference>
<dbReference type="Proteomes" id="UP000525652">
    <property type="component" value="Unassembled WGS sequence"/>
</dbReference>
<dbReference type="Pfam" id="PF00149">
    <property type="entry name" value="Metallophos"/>
    <property type="match status" value="1"/>
</dbReference>
<dbReference type="InterPro" id="IPR041796">
    <property type="entry name" value="Mre11_N"/>
</dbReference>
<dbReference type="GO" id="GO:0004527">
    <property type="term" value="F:exonuclease activity"/>
    <property type="evidence" value="ECO:0007669"/>
    <property type="project" value="UniProtKB-KW"/>
</dbReference>
<accession>A0A7X1E4W1</accession>
<dbReference type="AlphaFoldDB" id="A0A7X1E4W1"/>
<dbReference type="PANTHER" id="PTHR30337">
    <property type="entry name" value="COMPONENT OF ATP-DEPENDENT DSDNA EXONUCLEASE"/>
    <property type="match status" value="1"/>
</dbReference>
<keyword evidence="3" id="KW-0540">Nuclease</keyword>